<keyword evidence="1" id="KW-0472">Membrane</keyword>
<dbReference type="InterPro" id="IPR036238">
    <property type="entry name" value="Transglutaminase_C_sf"/>
</dbReference>
<feature type="domain" description="Transglutaminase C-terminal" evidence="2">
    <location>
        <begin position="391"/>
        <end position="486"/>
    </location>
</feature>
<dbReference type="PANTHER" id="PTHR11590:SF70">
    <property type="entry name" value="PROTEIN-GLUTAMINE GAMMA-GLUTAMYLTRANSFERASE 4"/>
    <property type="match status" value="1"/>
</dbReference>
<gene>
    <name evidence="3" type="ORF">RIMI_LOCUS20779293</name>
</gene>
<evidence type="ECO:0000259" key="2">
    <source>
        <dbReference type="Pfam" id="PF00927"/>
    </source>
</evidence>
<dbReference type="Proteomes" id="UP001176940">
    <property type="component" value="Unassembled WGS sequence"/>
</dbReference>
<dbReference type="InterPro" id="IPR050779">
    <property type="entry name" value="Transglutaminase"/>
</dbReference>
<protein>
    <recommendedName>
        <fullName evidence="2">Transglutaminase C-terminal domain-containing protein</fullName>
    </recommendedName>
</protein>
<evidence type="ECO:0000313" key="3">
    <source>
        <dbReference type="EMBL" id="CAJ0965937.1"/>
    </source>
</evidence>
<dbReference type="InterPro" id="IPR038765">
    <property type="entry name" value="Papain-like_cys_pep_sf"/>
</dbReference>
<dbReference type="InterPro" id="IPR008958">
    <property type="entry name" value="Transglutaminase_C"/>
</dbReference>
<dbReference type="SUPFAM" id="SSF54001">
    <property type="entry name" value="Cysteine proteinases"/>
    <property type="match status" value="1"/>
</dbReference>
<dbReference type="Gene3D" id="3.90.260.10">
    <property type="entry name" value="Transglutaminase-like"/>
    <property type="match status" value="1"/>
</dbReference>
<dbReference type="InterPro" id="IPR013783">
    <property type="entry name" value="Ig-like_fold"/>
</dbReference>
<dbReference type="EMBL" id="CAUEEQ010070742">
    <property type="protein sequence ID" value="CAJ0965937.1"/>
    <property type="molecule type" value="Genomic_DNA"/>
</dbReference>
<dbReference type="Gene3D" id="2.60.40.10">
    <property type="entry name" value="Immunoglobulins"/>
    <property type="match status" value="2"/>
</dbReference>
<sequence length="487" mass="54401">MVVDDEEKANILNTFFSTVFTVENEMLGEIPRNNENPILRVTNLTQEEVRNRLNKIKIDKSPGPDGIHPRVLRELSNVIDKPLFLIFRDSIATGSVPQDWRIANVVPIFKKGSKSEPGNYRPRTHVYLYQCSLSSIFPSLGIFQCGPCSLTALKKGLVYLPYDAKFVFAEVNADRIEWMVKDMYGDVQLSVLKEEKKSIGKFISTKAVNKNLREDITLEYKHKEGSSEERETFKNACSYLKSDASLVFAAPPAAPPRGIRIQITGEKELPPGNPLSLNILIENESDQSKTVTVTAGCQLQAYTGKSVASLASIVQTVEVAGKQALIFLFCFFCCIANAVATIPINVAADQYMKWLTTVDDELMIRLNVITETKEGHEKNSECLVIPFLYPPIKVEMPDTGKINEDFTCTFTFKNTLSIPLEKCELHVEGLGIFKLEKFDQGDVGPGRIFRCKIICAPKKAGEKKIVAELISKQIKGIHAEKIINITN</sequence>
<evidence type="ECO:0000256" key="1">
    <source>
        <dbReference type="SAM" id="Phobius"/>
    </source>
</evidence>
<dbReference type="InterPro" id="IPR036985">
    <property type="entry name" value="Transglutaminase-like_sf"/>
</dbReference>
<keyword evidence="4" id="KW-1185">Reference proteome</keyword>
<accession>A0ABN9MJR4</accession>
<evidence type="ECO:0000313" key="4">
    <source>
        <dbReference type="Proteomes" id="UP001176940"/>
    </source>
</evidence>
<dbReference type="SUPFAM" id="SSF49309">
    <property type="entry name" value="Transglutaminase, two C-terminal domains"/>
    <property type="match status" value="2"/>
</dbReference>
<proteinExistence type="predicted"/>
<organism evidence="3 4">
    <name type="scientific">Ranitomeya imitator</name>
    <name type="common">mimic poison frog</name>
    <dbReference type="NCBI Taxonomy" id="111125"/>
    <lineage>
        <taxon>Eukaryota</taxon>
        <taxon>Metazoa</taxon>
        <taxon>Chordata</taxon>
        <taxon>Craniata</taxon>
        <taxon>Vertebrata</taxon>
        <taxon>Euteleostomi</taxon>
        <taxon>Amphibia</taxon>
        <taxon>Batrachia</taxon>
        <taxon>Anura</taxon>
        <taxon>Neobatrachia</taxon>
        <taxon>Hyloidea</taxon>
        <taxon>Dendrobatidae</taxon>
        <taxon>Dendrobatinae</taxon>
        <taxon>Ranitomeya</taxon>
    </lineage>
</organism>
<comment type="caution">
    <text evidence="3">The sequence shown here is derived from an EMBL/GenBank/DDBJ whole genome shotgun (WGS) entry which is preliminary data.</text>
</comment>
<keyword evidence="1" id="KW-1133">Transmembrane helix</keyword>
<name>A0ABN9MJR4_9NEOB</name>
<dbReference type="PANTHER" id="PTHR11590">
    <property type="entry name" value="PROTEIN-GLUTAMINE GAMMA-GLUTAMYLTRANSFERASE"/>
    <property type="match status" value="1"/>
</dbReference>
<reference evidence="3" key="1">
    <citation type="submission" date="2023-07" db="EMBL/GenBank/DDBJ databases">
        <authorList>
            <person name="Stuckert A."/>
        </authorList>
    </citation>
    <scope>NUCLEOTIDE SEQUENCE</scope>
</reference>
<keyword evidence="1" id="KW-0812">Transmembrane</keyword>
<feature type="transmembrane region" description="Helical" evidence="1">
    <location>
        <begin position="324"/>
        <end position="346"/>
    </location>
</feature>
<dbReference type="Pfam" id="PF00927">
    <property type="entry name" value="Transglut_C"/>
    <property type="match status" value="1"/>
</dbReference>